<comment type="caution">
    <text evidence="1">The sequence shown here is derived from an EMBL/GenBank/DDBJ whole genome shotgun (WGS) entry which is preliminary data.</text>
</comment>
<dbReference type="AlphaFoldDB" id="A0A9N9CD93"/>
<accession>A0A9N9CD93</accession>
<keyword evidence="2" id="KW-1185">Reference proteome</keyword>
<reference evidence="1" key="1">
    <citation type="submission" date="2021-06" db="EMBL/GenBank/DDBJ databases">
        <authorList>
            <person name="Kallberg Y."/>
            <person name="Tangrot J."/>
            <person name="Rosling A."/>
        </authorList>
    </citation>
    <scope>NUCLEOTIDE SEQUENCE</scope>
    <source>
        <strain evidence="1">87-6 pot B 2015</strain>
    </source>
</reference>
<dbReference type="Proteomes" id="UP000789375">
    <property type="component" value="Unassembled WGS sequence"/>
</dbReference>
<protein>
    <submittedName>
        <fullName evidence="1">6059_t:CDS:1</fullName>
    </submittedName>
</protein>
<proteinExistence type="predicted"/>
<sequence>TGSPITYICEDVLNSFGVSSTEPSQKIFARIHSRNIPVIMSPTKSHFSEINVLGMEFMRTYDAELNVYFERECFSLKFDQRL</sequence>
<organism evidence="1 2">
    <name type="scientific">Funneliformis mosseae</name>
    <name type="common">Endomycorrhizal fungus</name>
    <name type="synonym">Glomus mosseae</name>
    <dbReference type="NCBI Taxonomy" id="27381"/>
    <lineage>
        <taxon>Eukaryota</taxon>
        <taxon>Fungi</taxon>
        <taxon>Fungi incertae sedis</taxon>
        <taxon>Mucoromycota</taxon>
        <taxon>Glomeromycotina</taxon>
        <taxon>Glomeromycetes</taxon>
        <taxon>Glomerales</taxon>
        <taxon>Glomeraceae</taxon>
        <taxon>Funneliformis</taxon>
    </lineage>
</organism>
<gene>
    <name evidence="1" type="ORF">FMOSSE_LOCUS8861</name>
</gene>
<evidence type="ECO:0000313" key="2">
    <source>
        <dbReference type="Proteomes" id="UP000789375"/>
    </source>
</evidence>
<name>A0A9N9CD93_FUNMO</name>
<evidence type="ECO:0000313" key="1">
    <source>
        <dbReference type="EMBL" id="CAG8599310.1"/>
    </source>
</evidence>
<feature type="non-terminal residue" evidence="1">
    <location>
        <position position="1"/>
    </location>
</feature>
<dbReference type="EMBL" id="CAJVPP010002420">
    <property type="protein sequence ID" value="CAG8599310.1"/>
    <property type="molecule type" value="Genomic_DNA"/>
</dbReference>